<organism evidence="2 3">
    <name type="scientific">Prauserella muralis</name>
    <dbReference type="NCBI Taxonomy" id="588067"/>
    <lineage>
        <taxon>Bacteria</taxon>
        <taxon>Bacillati</taxon>
        <taxon>Actinomycetota</taxon>
        <taxon>Actinomycetes</taxon>
        <taxon>Pseudonocardiales</taxon>
        <taxon>Pseudonocardiaceae</taxon>
        <taxon>Prauserella</taxon>
    </lineage>
</organism>
<dbReference type="PANTHER" id="PTHR35273:SF2">
    <property type="entry name" value="ALPHA-GALACTOSIDASE"/>
    <property type="match status" value="1"/>
</dbReference>
<dbReference type="InterPro" id="IPR013785">
    <property type="entry name" value="Aldolase_TIM"/>
</dbReference>
<gene>
    <name evidence="2" type="ORF">BAY60_22260</name>
</gene>
<dbReference type="InterPro" id="IPR004352">
    <property type="entry name" value="GH114_TIM-barrel"/>
</dbReference>
<dbReference type="Proteomes" id="UP000249915">
    <property type="component" value="Unassembled WGS sequence"/>
</dbReference>
<evidence type="ECO:0000259" key="1">
    <source>
        <dbReference type="Pfam" id="PF03537"/>
    </source>
</evidence>
<comment type="caution">
    <text evidence="2">The sequence shown here is derived from an EMBL/GenBank/DDBJ whole genome shotgun (WGS) entry which is preliminary data.</text>
</comment>
<dbReference type="AlphaFoldDB" id="A0A2V4AQQ9"/>
<accession>A0A2V4AQQ9</accession>
<dbReference type="Gene3D" id="3.20.20.70">
    <property type="entry name" value="Aldolase class I"/>
    <property type="match status" value="1"/>
</dbReference>
<dbReference type="EMBL" id="MASW01000005">
    <property type="protein sequence ID" value="PXY22952.1"/>
    <property type="molecule type" value="Genomic_DNA"/>
</dbReference>
<keyword evidence="3" id="KW-1185">Reference proteome</keyword>
<evidence type="ECO:0000313" key="3">
    <source>
        <dbReference type="Proteomes" id="UP000249915"/>
    </source>
</evidence>
<dbReference type="PANTHER" id="PTHR35273">
    <property type="entry name" value="ALPHA-1,4 POLYGALACTOSAMINIDASE, PUTATIVE (AFU_ORTHOLOGUE AFUA_3G07890)-RELATED"/>
    <property type="match status" value="1"/>
</dbReference>
<dbReference type="InterPro" id="IPR017853">
    <property type="entry name" value="GH"/>
</dbReference>
<feature type="domain" description="Glycoside-hydrolase family GH114 TIM-barrel" evidence="1">
    <location>
        <begin position="7"/>
        <end position="228"/>
    </location>
</feature>
<name>A0A2V4AQQ9_9PSEU</name>
<dbReference type="SUPFAM" id="SSF51445">
    <property type="entry name" value="(Trans)glycosidases"/>
    <property type="match status" value="1"/>
</dbReference>
<reference evidence="2 3" key="1">
    <citation type="submission" date="2016-07" db="EMBL/GenBank/DDBJ databases">
        <title>Draft genome sequence of Prauserella muralis DSM 45305, isolated from a mould-covered wall in an indoor environment.</title>
        <authorList>
            <person name="Ruckert C."/>
            <person name="Albersmeier A."/>
            <person name="Jiang C.-L."/>
            <person name="Jiang Y."/>
            <person name="Kalinowski J."/>
            <person name="Schneider O."/>
            <person name="Winkler A."/>
            <person name="Zotchev S.B."/>
        </authorList>
    </citation>
    <scope>NUCLEOTIDE SEQUENCE [LARGE SCALE GENOMIC DNA]</scope>
    <source>
        <strain evidence="2 3">DSM 45305</strain>
    </source>
</reference>
<dbReference type="Pfam" id="PF03537">
    <property type="entry name" value="Glyco_hydro_114"/>
    <property type="match status" value="1"/>
</dbReference>
<evidence type="ECO:0000313" key="2">
    <source>
        <dbReference type="EMBL" id="PXY22952.1"/>
    </source>
</evidence>
<protein>
    <recommendedName>
        <fullName evidence="1">Glycoside-hydrolase family GH114 TIM-barrel domain-containing protein</fullName>
    </recommendedName>
</protein>
<sequence length="240" mass="25860">MPEGAAFDYQLGGAYPPPRGAAVVVRDSTAEPAAGLFNVCYVNGFQSQPQDRARWLEQRRDLVLSDARGRPRADPDWPGELVLDTSGARSRERIAAIVGETVAACAAAGYAAVEFDNLDSYTRSAGALTAGDNLRLARLLAGIAHEHGLLAGQKNAAELSARARQEAGFDFAIAEECAAHDECAAYTDVYGQRVLDVEYPDTLERPFGEVCADPRTPRSTILRDRLLVAHGEAGHRYRAC</sequence>
<proteinExistence type="predicted"/>